<evidence type="ECO:0000313" key="1">
    <source>
        <dbReference type="EMBL" id="ABK96727.1"/>
    </source>
</evidence>
<dbReference type="EMBL" id="EF148770">
    <property type="protein sequence ID" value="ABK96727.1"/>
    <property type="molecule type" value="mRNA"/>
</dbReference>
<organism evidence="1">
    <name type="scientific">Populus trichocarpa x Populus deltoides</name>
    <dbReference type="NCBI Taxonomy" id="3695"/>
    <lineage>
        <taxon>Eukaryota</taxon>
        <taxon>Viridiplantae</taxon>
        <taxon>Streptophyta</taxon>
        <taxon>Embryophyta</taxon>
        <taxon>Tracheophyta</taxon>
        <taxon>Spermatophyta</taxon>
        <taxon>Magnoliopsida</taxon>
        <taxon>eudicotyledons</taxon>
        <taxon>Gunneridae</taxon>
        <taxon>Pentapetalae</taxon>
        <taxon>rosids</taxon>
        <taxon>fabids</taxon>
        <taxon>Malpighiales</taxon>
        <taxon>Salicaceae</taxon>
        <taxon>Saliceae</taxon>
        <taxon>Populus</taxon>
    </lineage>
</organism>
<proteinExistence type="evidence at transcript level"/>
<sequence length="43" mass="5249">MPISSSGWILQQQRLMLVLQDGFILDWDFNYISLQLRRLRFLH</sequence>
<name>A9PK24_9ROSI</name>
<accession>A9PK24</accession>
<protein>
    <submittedName>
        <fullName evidence="1">Uncharacterized protein</fullName>
    </submittedName>
</protein>
<dbReference type="AlphaFoldDB" id="A9PK24"/>
<reference evidence="1" key="1">
    <citation type="journal article" date="2008" name="BMC Genomics">
        <title>Analysis of 4,664 high-quality sequence-finished poplar full-length cDNA clones and their utility for the discovery of genes responding to insect feeding.</title>
        <authorList>
            <person name="Ralph S.G."/>
            <person name="Chun H.J."/>
            <person name="Cooper D."/>
            <person name="Kirkpatrick R."/>
            <person name="Kolosova N."/>
            <person name="Gunter L."/>
            <person name="Tuskan G.A."/>
            <person name="Douglas C.J."/>
            <person name="Holt R.A."/>
            <person name="Jones S.J."/>
            <person name="Marra M.A."/>
            <person name="Bohlmann J."/>
        </authorList>
    </citation>
    <scope>NUCLEOTIDE SEQUENCE</scope>
    <source>
        <tissue evidence="1">Sapling trees one metre in height and grown under greenhouse conditions were exposed to continuous feeding by Malacosoma disstria Hubner</tissue>
    </source>
</reference>